<accession>A0ACB9P8G0</accession>
<protein>
    <submittedName>
        <fullName evidence="1">Uncharacterized protein</fullName>
    </submittedName>
</protein>
<reference evidence="1 2" key="1">
    <citation type="journal article" date="2022" name="DNA Res.">
        <title>Chromosomal-level genome assembly of the orchid tree Bauhinia variegata (Leguminosae; Cercidoideae) supports the allotetraploid origin hypothesis of Bauhinia.</title>
        <authorList>
            <person name="Zhong Y."/>
            <person name="Chen Y."/>
            <person name="Zheng D."/>
            <person name="Pang J."/>
            <person name="Liu Y."/>
            <person name="Luo S."/>
            <person name="Meng S."/>
            <person name="Qian L."/>
            <person name="Wei D."/>
            <person name="Dai S."/>
            <person name="Zhou R."/>
        </authorList>
    </citation>
    <scope>NUCLEOTIDE SEQUENCE [LARGE SCALE GENOMIC DNA]</scope>
    <source>
        <strain evidence="1">BV-YZ2020</strain>
    </source>
</reference>
<evidence type="ECO:0000313" key="2">
    <source>
        <dbReference type="Proteomes" id="UP000828941"/>
    </source>
</evidence>
<keyword evidence="2" id="KW-1185">Reference proteome</keyword>
<dbReference type="Proteomes" id="UP000828941">
    <property type="component" value="Chromosome 5"/>
</dbReference>
<comment type="caution">
    <text evidence="1">The sequence shown here is derived from an EMBL/GenBank/DDBJ whole genome shotgun (WGS) entry which is preliminary data.</text>
</comment>
<gene>
    <name evidence="1" type="ORF">L6164_011028</name>
</gene>
<sequence length="348" mass="39322">MESDDSFSRVIPAREYYSRSTWWSESVKGNGGSHGNGDEVNTLEIRTPDISRSQDELSSSRKWVNGIYVGDTDEDVNDDELDRYSRRVLSTEIVEIFEDGKSITDIQDRRDDDIYVAVGKDDMDVVNWVLEHAASSRTRIFLIHVSPPITLIPTPVGMLQRSQLTPQQVRRYVNAENFKRKQLMLEYIQMSEHAKVVTAETILLESKDTCKAILDLILVLNITNLVIGTKKPPHSGRLKKTLTKGEFVKKNAPKSCCVTLIYDGNEVMNTRYINILASSGGQSKSSFFLCSVYKESQGVASHPQISCLGRPLGNQTSQRRSPFSTMLLLHLVIRVMMEIFGNKDWIVP</sequence>
<evidence type="ECO:0000313" key="1">
    <source>
        <dbReference type="EMBL" id="KAI4343711.1"/>
    </source>
</evidence>
<name>A0ACB9P8G0_BAUVA</name>
<organism evidence="1 2">
    <name type="scientific">Bauhinia variegata</name>
    <name type="common">Purple orchid tree</name>
    <name type="synonym">Phanera variegata</name>
    <dbReference type="NCBI Taxonomy" id="167791"/>
    <lineage>
        <taxon>Eukaryota</taxon>
        <taxon>Viridiplantae</taxon>
        <taxon>Streptophyta</taxon>
        <taxon>Embryophyta</taxon>
        <taxon>Tracheophyta</taxon>
        <taxon>Spermatophyta</taxon>
        <taxon>Magnoliopsida</taxon>
        <taxon>eudicotyledons</taxon>
        <taxon>Gunneridae</taxon>
        <taxon>Pentapetalae</taxon>
        <taxon>rosids</taxon>
        <taxon>fabids</taxon>
        <taxon>Fabales</taxon>
        <taxon>Fabaceae</taxon>
        <taxon>Cercidoideae</taxon>
        <taxon>Cercideae</taxon>
        <taxon>Bauhiniinae</taxon>
        <taxon>Bauhinia</taxon>
    </lineage>
</organism>
<dbReference type="EMBL" id="CM039430">
    <property type="protein sequence ID" value="KAI4343711.1"/>
    <property type="molecule type" value="Genomic_DNA"/>
</dbReference>
<proteinExistence type="predicted"/>